<evidence type="ECO:0000313" key="2">
    <source>
        <dbReference type="EnsemblPlants" id="TuG1812G0100001282.01.T01"/>
    </source>
</evidence>
<name>A0A8R7NZ76_TRIUA</name>
<protein>
    <submittedName>
        <fullName evidence="2">Uncharacterized protein</fullName>
    </submittedName>
</protein>
<proteinExistence type="predicted"/>
<dbReference type="AlphaFoldDB" id="A0A8R7NZ76"/>
<keyword evidence="3" id="KW-1185">Reference proteome</keyword>
<feature type="region of interest" description="Disordered" evidence="1">
    <location>
        <begin position="72"/>
        <end position="93"/>
    </location>
</feature>
<reference evidence="2" key="2">
    <citation type="submission" date="2018-03" db="EMBL/GenBank/DDBJ databases">
        <title>The Triticum urartu genome reveals the dynamic nature of wheat genome evolution.</title>
        <authorList>
            <person name="Ling H."/>
            <person name="Ma B."/>
            <person name="Shi X."/>
            <person name="Liu H."/>
            <person name="Dong L."/>
            <person name="Sun H."/>
            <person name="Cao Y."/>
            <person name="Gao Q."/>
            <person name="Zheng S."/>
            <person name="Li Y."/>
            <person name="Yu Y."/>
            <person name="Du H."/>
            <person name="Qi M."/>
            <person name="Li Y."/>
            <person name="Yu H."/>
            <person name="Cui Y."/>
            <person name="Wang N."/>
            <person name="Chen C."/>
            <person name="Wu H."/>
            <person name="Zhao Y."/>
            <person name="Zhang J."/>
            <person name="Li Y."/>
            <person name="Zhou W."/>
            <person name="Zhang B."/>
            <person name="Hu W."/>
            <person name="Eijk M."/>
            <person name="Tang J."/>
            <person name="Witsenboer H."/>
            <person name="Zhao S."/>
            <person name="Li Z."/>
            <person name="Zhang A."/>
            <person name="Wang D."/>
            <person name="Liang C."/>
        </authorList>
    </citation>
    <scope>NUCLEOTIDE SEQUENCE [LARGE SCALE GENOMIC DNA]</scope>
    <source>
        <strain evidence="2">cv. G1812</strain>
    </source>
</reference>
<accession>A0A8R7NZ76</accession>
<sequence>RREKEKGNRRGRLNSGRDRVAGRCRPAPARSLAQLPRRERRRGPASGAAAAGLQELAEVVLAKQAGGSKVLPTVRNGRAQRLPSQPGAPVSLSTSKMPVLCYGITKKVVSAILGDKKKNVARHQSK</sequence>
<dbReference type="Gramene" id="TuG1812G0100001282.01.T01">
    <property type="protein sequence ID" value="TuG1812G0100001282.01.T01"/>
    <property type="gene ID" value="TuG1812G0100001282.01"/>
</dbReference>
<feature type="region of interest" description="Disordered" evidence="1">
    <location>
        <begin position="1"/>
        <end position="49"/>
    </location>
</feature>
<evidence type="ECO:0000256" key="1">
    <source>
        <dbReference type="SAM" id="MobiDB-lite"/>
    </source>
</evidence>
<reference evidence="3" key="1">
    <citation type="journal article" date="2013" name="Nature">
        <title>Draft genome of the wheat A-genome progenitor Triticum urartu.</title>
        <authorList>
            <person name="Ling H.Q."/>
            <person name="Zhao S."/>
            <person name="Liu D."/>
            <person name="Wang J."/>
            <person name="Sun H."/>
            <person name="Zhang C."/>
            <person name="Fan H."/>
            <person name="Li D."/>
            <person name="Dong L."/>
            <person name="Tao Y."/>
            <person name="Gao C."/>
            <person name="Wu H."/>
            <person name="Li Y."/>
            <person name="Cui Y."/>
            <person name="Guo X."/>
            <person name="Zheng S."/>
            <person name="Wang B."/>
            <person name="Yu K."/>
            <person name="Liang Q."/>
            <person name="Yang W."/>
            <person name="Lou X."/>
            <person name="Chen J."/>
            <person name="Feng M."/>
            <person name="Jian J."/>
            <person name="Zhang X."/>
            <person name="Luo G."/>
            <person name="Jiang Y."/>
            <person name="Liu J."/>
            <person name="Wang Z."/>
            <person name="Sha Y."/>
            <person name="Zhang B."/>
            <person name="Wu H."/>
            <person name="Tang D."/>
            <person name="Shen Q."/>
            <person name="Xue P."/>
            <person name="Zou S."/>
            <person name="Wang X."/>
            <person name="Liu X."/>
            <person name="Wang F."/>
            <person name="Yang Y."/>
            <person name="An X."/>
            <person name="Dong Z."/>
            <person name="Zhang K."/>
            <person name="Zhang X."/>
            <person name="Luo M.C."/>
            <person name="Dvorak J."/>
            <person name="Tong Y."/>
            <person name="Wang J."/>
            <person name="Yang H."/>
            <person name="Li Z."/>
            <person name="Wang D."/>
            <person name="Zhang A."/>
            <person name="Wang J."/>
        </authorList>
    </citation>
    <scope>NUCLEOTIDE SEQUENCE</scope>
    <source>
        <strain evidence="3">cv. G1812</strain>
    </source>
</reference>
<organism evidence="2 3">
    <name type="scientific">Triticum urartu</name>
    <name type="common">Red wild einkorn</name>
    <name type="synonym">Crithodium urartu</name>
    <dbReference type="NCBI Taxonomy" id="4572"/>
    <lineage>
        <taxon>Eukaryota</taxon>
        <taxon>Viridiplantae</taxon>
        <taxon>Streptophyta</taxon>
        <taxon>Embryophyta</taxon>
        <taxon>Tracheophyta</taxon>
        <taxon>Spermatophyta</taxon>
        <taxon>Magnoliopsida</taxon>
        <taxon>Liliopsida</taxon>
        <taxon>Poales</taxon>
        <taxon>Poaceae</taxon>
        <taxon>BOP clade</taxon>
        <taxon>Pooideae</taxon>
        <taxon>Triticodae</taxon>
        <taxon>Triticeae</taxon>
        <taxon>Triticinae</taxon>
        <taxon>Triticum</taxon>
    </lineage>
</organism>
<dbReference type="EnsemblPlants" id="TuG1812G0100001282.01.T01">
    <property type="protein sequence ID" value="TuG1812G0100001282.01.T01"/>
    <property type="gene ID" value="TuG1812G0100001282.01"/>
</dbReference>
<reference evidence="2" key="3">
    <citation type="submission" date="2022-06" db="UniProtKB">
        <authorList>
            <consortium name="EnsemblPlants"/>
        </authorList>
    </citation>
    <scope>IDENTIFICATION</scope>
</reference>
<evidence type="ECO:0000313" key="3">
    <source>
        <dbReference type="Proteomes" id="UP000015106"/>
    </source>
</evidence>
<dbReference type="Proteomes" id="UP000015106">
    <property type="component" value="Chromosome 1"/>
</dbReference>